<evidence type="ECO:0000313" key="2">
    <source>
        <dbReference type="Proteomes" id="UP000831019"/>
    </source>
</evidence>
<sequence length="102" mass="11066">MGPNQSKVEDRRFQNYVTETAFSLSLTKGMVSELGLIGSQGPRGNGGHTLNALYRRGLIVPDREDWTGFANWELSTAGKAVVELLMVAGLVSREQMPLAEAA</sequence>
<reference evidence="2" key="1">
    <citation type="journal article" date="2022" name="Microorganisms">
        <title>Beyond the ABCs#Discovery of Three New Plasmid Types in Rhodobacterales (RepQ, RepY, RepW).</title>
        <authorList>
            <person name="Freese H.M."/>
            <person name="Ringel V."/>
            <person name="Overmann J."/>
            <person name="Petersen J."/>
        </authorList>
    </citation>
    <scope>NUCLEOTIDE SEQUENCE [LARGE SCALE GENOMIC DNA]</scope>
    <source>
        <strain evidence="2">DSM 109990</strain>
    </source>
</reference>
<name>A0ABY3ZK51_9RHOB</name>
<protein>
    <submittedName>
        <fullName evidence="1">Uncharacterized protein</fullName>
    </submittedName>
</protein>
<gene>
    <name evidence="1" type="ORF">DSM109990_01335</name>
</gene>
<dbReference type="EMBL" id="CP085144">
    <property type="protein sequence ID" value="UOA14529.1"/>
    <property type="molecule type" value="Genomic_DNA"/>
</dbReference>
<keyword evidence="2" id="KW-1185">Reference proteome</keyword>
<proteinExistence type="predicted"/>
<accession>A0ABY3ZK51</accession>
<organism evidence="1 2">
    <name type="scientific">Sulfitobacter dubius</name>
    <dbReference type="NCBI Taxonomy" id="218673"/>
    <lineage>
        <taxon>Bacteria</taxon>
        <taxon>Pseudomonadati</taxon>
        <taxon>Pseudomonadota</taxon>
        <taxon>Alphaproteobacteria</taxon>
        <taxon>Rhodobacterales</taxon>
        <taxon>Roseobacteraceae</taxon>
        <taxon>Sulfitobacter</taxon>
    </lineage>
</organism>
<evidence type="ECO:0000313" key="1">
    <source>
        <dbReference type="EMBL" id="UOA14529.1"/>
    </source>
</evidence>
<dbReference type="Proteomes" id="UP000831019">
    <property type="component" value="Chromosome"/>
</dbReference>